<keyword evidence="4" id="KW-1185">Reference proteome</keyword>
<comment type="similarity">
    <text evidence="1">Belongs to the BolA/IbaG family.</text>
</comment>
<dbReference type="Pfam" id="PF01722">
    <property type="entry name" value="BolA"/>
    <property type="match status" value="1"/>
</dbReference>
<organism evidence="3 4">
    <name type="scientific">Iodidimonas nitroreducens</name>
    <dbReference type="NCBI Taxonomy" id="1236968"/>
    <lineage>
        <taxon>Bacteria</taxon>
        <taxon>Pseudomonadati</taxon>
        <taxon>Pseudomonadota</taxon>
        <taxon>Alphaproteobacteria</taxon>
        <taxon>Iodidimonadales</taxon>
        <taxon>Iodidimonadaceae</taxon>
        <taxon>Iodidimonas</taxon>
    </lineage>
</organism>
<proteinExistence type="inferred from homology"/>
<dbReference type="GO" id="GO:0016226">
    <property type="term" value="P:iron-sulfur cluster assembly"/>
    <property type="evidence" value="ECO:0007669"/>
    <property type="project" value="TreeGrafter"/>
</dbReference>
<dbReference type="RefSeq" id="WP_081837269.1">
    <property type="nucleotide sequence ID" value="NZ_BKCN01000021.1"/>
</dbReference>
<feature type="compositionally biased region" description="Basic and acidic residues" evidence="2">
    <location>
        <begin position="38"/>
        <end position="62"/>
    </location>
</feature>
<dbReference type="PANTHER" id="PTHR46230">
    <property type="match status" value="1"/>
</dbReference>
<gene>
    <name evidence="3" type="ORF">JCM17846_29760</name>
</gene>
<dbReference type="Gene3D" id="3.30.300.90">
    <property type="entry name" value="BolA-like"/>
    <property type="match status" value="1"/>
</dbReference>
<dbReference type="InterPro" id="IPR036065">
    <property type="entry name" value="BolA-like_sf"/>
</dbReference>
<evidence type="ECO:0000256" key="2">
    <source>
        <dbReference type="SAM" id="MobiDB-lite"/>
    </source>
</evidence>
<feature type="compositionally biased region" description="Low complexity" evidence="2">
    <location>
        <begin position="20"/>
        <end position="34"/>
    </location>
</feature>
<evidence type="ECO:0000313" key="3">
    <source>
        <dbReference type="EMBL" id="GER05294.1"/>
    </source>
</evidence>
<dbReference type="PANTHER" id="PTHR46230:SF7">
    <property type="entry name" value="BOLA-LIKE PROTEIN 1"/>
    <property type="match status" value="1"/>
</dbReference>
<accession>A0A5A7NC55</accession>
<dbReference type="InterPro" id="IPR002634">
    <property type="entry name" value="BolA"/>
</dbReference>
<dbReference type="Proteomes" id="UP000324996">
    <property type="component" value="Unassembled WGS sequence"/>
</dbReference>
<evidence type="ECO:0000256" key="1">
    <source>
        <dbReference type="RuleBase" id="RU003860"/>
    </source>
</evidence>
<dbReference type="SUPFAM" id="SSF82657">
    <property type="entry name" value="BolA-like"/>
    <property type="match status" value="1"/>
</dbReference>
<reference evidence="3 4" key="1">
    <citation type="submission" date="2019-09" db="EMBL/GenBank/DDBJ databases">
        <title>NBRP : Genome information of microbial organism related human and environment.</title>
        <authorList>
            <person name="Hattori M."/>
            <person name="Oshima K."/>
            <person name="Inaba H."/>
            <person name="Suda W."/>
            <person name="Sakamoto M."/>
            <person name="Iino T."/>
            <person name="Kitahara M."/>
            <person name="Oshida Y."/>
            <person name="Iida T."/>
            <person name="Kudo T."/>
            <person name="Itoh T."/>
            <person name="Ohkuma M."/>
        </authorList>
    </citation>
    <scope>NUCLEOTIDE SEQUENCE [LARGE SCALE GENOMIC DNA]</scope>
    <source>
        <strain evidence="3 4">Q-1</strain>
    </source>
</reference>
<evidence type="ECO:0008006" key="5">
    <source>
        <dbReference type="Google" id="ProtNLM"/>
    </source>
</evidence>
<dbReference type="AlphaFoldDB" id="A0A5A7NC55"/>
<dbReference type="PIRSF" id="PIRSF003113">
    <property type="entry name" value="BolA"/>
    <property type="match status" value="1"/>
</dbReference>
<comment type="caution">
    <text evidence="3">The sequence shown here is derived from an EMBL/GenBank/DDBJ whole genome shotgun (WGS) entry which is preliminary data.</text>
</comment>
<feature type="compositionally biased region" description="Polar residues" evidence="2">
    <location>
        <begin position="1"/>
        <end position="16"/>
    </location>
</feature>
<sequence>MTHQNTQDSSQDSIESLESLGPAGQALQQKLAAAFSPDHLRLRDESHKHEGHAGHRPEGESHFHLEMTSKVFSGQSRVARQRMVYALLANELKQQVHALSLSLAAPDDKSK</sequence>
<protein>
    <recommendedName>
        <fullName evidence="5">BolA family transcriptional regulator</fullName>
    </recommendedName>
</protein>
<evidence type="ECO:0000313" key="4">
    <source>
        <dbReference type="Proteomes" id="UP000324996"/>
    </source>
</evidence>
<name>A0A5A7NC55_9PROT</name>
<dbReference type="EMBL" id="BKCN01000021">
    <property type="protein sequence ID" value="GER05294.1"/>
    <property type="molecule type" value="Genomic_DNA"/>
</dbReference>
<feature type="region of interest" description="Disordered" evidence="2">
    <location>
        <begin position="1"/>
        <end position="62"/>
    </location>
</feature>